<reference evidence="15" key="1">
    <citation type="submission" date="2016-10" db="EMBL/GenBank/DDBJ databases">
        <authorList>
            <person name="Varghese N."/>
        </authorList>
    </citation>
    <scope>NUCLEOTIDE SEQUENCE [LARGE SCALE GENOMIC DNA]</scope>
    <source>
        <strain evidence="15">DSM 17980</strain>
    </source>
</reference>
<dbReference type="Proteomes" id="UP000183508">
    <property type="component" value="Unassembled WGS sequence"/>
</dbReference>
<dbReference type="Gene3D" id="1.10.20.140">
    <property type="match status" value="1"/>
</dbReference>
<feature type="binding site" evidence="10">
    <location>
        <begin position="19"/>
        <end position="24"/>
    </location>
    <ligand>
        <name>substrate</name>
    </ligand>
</feature>
<evidence type="ECO:0000313" key="14">
    <source>
        <dbReference type="EMBL" id="SFU76470.1"/>
    </source>
</evidence>
<keyword evidence="6 10" id="KW-0547">Nucleotide-binding</keyword>
<comment type="caution">
    <text evidence="10">Lacks conserved residue(s) required for the propagation of feature annotation.</text>
</comment>
<keyword evidence="7 10" id="KW-0067">ATP-binding</keyword>
<evidence type="ECO:0000256" key="10">
    <source>
        <dbReference type="HAMAP-Rule" id="MF_00185"/>
    </source>
</evidence>
<dbReference type="InterPro" id="IPR027417">
    <property type="entry name" value="P-loop_NTPase"/>
</dbReference>
<keyword evidence="15" id="KW-1185">Reference proteome</keyword>
<dbReference type="GO" id="GO:0006400">
    <property type="term" value="P:tRNA modification"/>
    <property type="evidence" value="ECO:0007669"/>
    <property type="project" value="TreeGrafter"/>
</dbReference>
<keyword evidence="8 10" id="KW-0460">Magnesium</keyword>
<comment type="similarity">
    <text evidence="3 10 13">Belongs to the IPP transferase family.</text>
</comment>
<evidence type="ECO:0000256" key="13">
    <source>
        <dbReference type="RuleBase" id="RU003785"/>
    </source>
</evidence>
<dbReference type="eggNOG" id="COG0324">
    <property type="taxonomic scope" value="Bacteria"/>
</dbReference>
<dbReference type="NCBIfam" id="TIGR00174">
    <property type="entry name" value="miaA"/>
    <property type="match status" value="1"/>
</dbReference>
<dbReference type="EC" id="2.5.1.75" evidence="10"/>
<feature type="site" description="Interaction with substrate tRNA" evidence="10">
    <location>
        <position position="131"/>
    </location>
</feature>
<dbReference type="AlphaFoldDB" id="A0A1I7IU76"/>
<dbReference type="InterPro" id="IPR018022">
    <property type="entry name" value="IPT"/>
</dbReference>
<accession>A0A1I7IU76</accession>
<comment type="cofactor">
    <cofactor evidence="1 10">
        <name>Mg(2+)</name>
        <dbReference type="ChEBI" id="CHEBI:18420"/>
    </cofactor>
</comment>
<evidence type="ECO:0000256" key="3">
    <source>
        <dbReference type="ARBA" id="ARBA00005842"/>
    </source>
</evidence>
<keyword evidence="5 10" id="KW-0819">tRNA processing</keyword>
<dbReference type="InterPro" id="IPR039657">
    <property type="entry name" value="Dimethylallyltransferase"/>
</dbReference>
<protein>
    <recommendedName>
        <fullName evidence="10">tRNA dimethylallyltransferase</fullName>
        <ecNumber evidence="10">2.5.1.75</ecNumber>
    </recommendedName>
    <alternativeName>
        <fullName evidence="10">Dimethylallyl diphosphate:tRNA dimethylallyltransferase</fullName>
        <shortName evidence="10">DMAPP:tRNA dimethylallyltransferase</shortName>
        <shortName evidence="10">DMATase</shortName>
    </alternativeName>
    <alternativeName>
        <fullName evidence="10">Isopentenyl-diphosphate:tRNA isopentenyltransferase</fullName>
        <shortName evidence="10">IPP transferase</shortName>
        <shortName evidence="10">IPPT</shortName>
        <shortName evidence="10">IPTase</shortName>
    </alternativeName>
</protein>
<evidence type="ECO:0000256" key="6">
    <source>
        <dbReference type="ARBA" id="ARBA00022741"/>
    </source>
</evidence>
<comment type="catalytic activity">
    <reaction evidence="9 10 11">
        <text>adenosine(37) in tRNA + dimethylallyl diphosphate = N(6)-dimethylallyladenosine(37) in tRNA + diphosphate</text>
        <dbReference type="Rhea" id="RHEA:26482"/>
        <dbReference type="Rhea" id="RHEA-COMP:10162"/>
        <dbReference type="Rhea" id="RHEA-COMP:10375"/>
        <dbReference type="ChEBI" id="CHEBI:33019"/>
        <dbReference type="ChEBI" id="CHEBI:57623"/>
        <dbReference type="ChEBI" id="CHEBI:74411"/>
        <dbReference type="ChEBI" id="CHEBI:74415"/>
        <dbReference type="EC" id="2.5.1.75"/>
    </reaction>
</comment>
<dbReference type="GO" id="GO:0052381">
    <property type="term" value="F:tRNA dimethylallyltransferase activity"/>
    <property type="evidence" value="ECO:0007669"/>
    <property type="project" value="UniProtKB-UniRule"/>
</dbReference>
<evidence type="ECO:0000256" key="1">
    <source>
        <dbReference type="ARBA" id="ARBA00001946"/>
    </source>
</evidence>
<evidence type="ECO:0000256" key="11">
    <source>
        <dbReference type="RuleBase" id="RU003783"/>
    </source>
</evidence>
<proteinExistence type="inferred from homology"/>
<dbReference type="OrthoDB" id="9776390at2"/>
<evidence type="ECO:0000313" key="15">
    <source>
        <dbReference type="Proteomes" id="UP000183508"/>
    </source>
</evidence>
<gene>
    <name evidence="10" type="primary">miaA</name>
    <name evidence="14" type="ORF">SAMN05421543_107120</name>
</gene>
<dbReference type="Gene3D" id="3.40.50.300">
    <property type="entry name" value="P-loop containing nucleotide triphosphate hydrolases"/>
    <property type="match status" value="1"/>
</dbReference>
<dbReference type="Pfam" id="PF01715">
    <property type="entry name" value="IPPT"/>
    <property type="match status" value="1"/>
</dbReference>
<keyword evidence="4 10" id="KW-0808">Transferase</keyword>
<dbReference type="SUPFAM" id="SSF52540">
    <property type="entry name" value="P-loop containing nucleoside triphosphate hydrolases"/>
    <property type="match status" value="1"/>
</dbReference>
<feature type="region of interest" description="Interaction with substrate tRNA" evidence="10">
    <location>
        <begin position="42"/>
        <end position="45"/>
    </location>
</feature>
<name>A0A1I7IU76_9BACL</name>
<evidence type="ECO:0000256" key="7">
    <source>
        <dbReference type="ARBA" id="ARBA00022840"/>
    </source>
</evidence>
<feature type="binding site" evidence="10">
    <location>
        <begin position="17"/>
        <end position="24"/>
    </location>
    <ligand>
        <name>ATP</name>
        <dbReference type="ChEBI" id="CHEBI:30616"/>
    </ligand>
</feature>
<feature type="site" description="Interaction with substrate tRNA" evidence="10">
    <location>
        <position position="108"/>
    </location>
</feature>
<evidence type="ECO:0000256" key="8">
    <source>
        <dbReference type="ARBA" id="ARBA00022842"/>
    </source>
</evidence>
<comment type="function">
    <text evidence="2 10 12">Catalyzes the transfer of a dimethylallyl group onto the adenine at position 37 in tRNAs that read codons beginning with uridine, leading to the formation of N6-(dimethylallyl)adenosine (i(6)A).</text>
</comment>
<evidence type="ECO:0000256" key="5">
    <source>
        <dbReference type="ARBA" id="ARBA00022694"/>
    </source>
</evidence>
<dbReference type="EMBL" id="FPBV01000007">
    <property type="protein sequence ID" value="SFU76470.1"/>
    <property type="molecule type" value="Genomic_DNA"/>
</dbReference>
<dbReference type="GO" id="GO:0005524">
    <property type="term" value="F:ATP binding"/>
    <property type="evidence" value="ECO:0007669"/>
    <property type="project" value="UniProtKB-UniRule"/>
</dbReference>
<dbReference type="RefSeq" id="WP_139234625.1">
    <property type="nucleotide sequence ID" value="NZ_FPBV01000007.1"/>
</dbReference>
<evidence type="ECO:0000256" key="9">
    <source>
        <dbReference type="ARBA" id="ARBA00049563"/>
    </source>
</evidence>
<evidence type="ECO:0000256" key="2">
    <source>
        <dbReference type="ARBA" id="ARBA00003213"/>
    </source>
</evidence>
<sequence length="326" mass="36841">MSGSTSRMGRPVLCIVGPTATGKSELGVLVAKAVGGEVLSADSMQVYRGMDIGTAKLTPEEMQGVPHHLIDLVDPDQRFTVADWKERADAIIARLHEAGKLPVVVGGTGLYIRAITEDLDFARQEGSDEIRARWRQFAAQRGNEALYETLRRLDPETAARLHPNDVRRVIRALEVWELNRERLSERYDWRIQGGRYHTVLFGLSMARELLYHRVNQRVDQMMASGLLDEVRRLFARGYRRDLPSMQAIGYKELAAHLAGELSLEDAVAQVKQNTRRFVKRQLSWFRRDPRITWIDRAAGPWPDAALHAVLPSAFALKAGIQVRGRE</sequence>
<organism evidence="14 15">
    <name type="scientific">Alicyclobacillus macrosporangiidus</name>
    <dbReference type="NCBI Taxonomy" id="392015"/>
    <lineage>
        <taxon>Bacteria</taxon>
        <taxon>Bacillati</taxon>
        <taxon>Bacillota</taxon>
        <taxon>Bacilli</taxon>
        <taxon>Bacillales</taxon>
        <taxon>Alicyclobacillaceae</taxon>
        <taxon>Alicyclobacillus</taxon>
    </lineage>
</organism>
<comment type="subunit">
    <text evidence="10">Monomer.</text>
</comment>
<dbReference type="PANTHER" id="PTHR11088:SF60">
    <property type="entry name" value="TRNA DIMETHYLALLYLTRANSFERASE"/>
    <property type="match status" value="1"/>
</dbReference>
<dbReference type="HAMAP" id="MF_00185">
    <property type="entry name" value="IPP_trans"/>
    <property type="match status" value="1"/>
</dbReference>
<dbReference type="STRING" id="392015.SAMN05421543_107120"/>
<evidence type="ECO:0000256" key="12">
    <source>
        <dbReference type="RuleBase" id="RU003784"/>
    </source>
</evidence>
<evidence type="ECO:0000256" key="4">
    <source>
        <dbReference type="ARBA" id="ARBA00022679"/>
    </source>
</evidence>
<dbReference type="PANTHER" id="PTHR11088">
    <property type="entry name" value="TRNA DIMETHYLALLYLTRANSFERASE"/>
    <property type="match status" value="1"/>
</dbReference>